<dbReference type="Gene3D" id="3.30.365.10">
    <property type="entry name" value="Aldehyde oxidase/xanthine dehydrogenase, molybdopterin binding domain"/>
    <property type="match status" value="4"/>
</dbReference>
<dbReference type="InterPro" id="IPR036856">
    <property type="entry name" value="Ald_Oxase/Xan_DH_a/b_sf"/>
</dbReference>
<dbReference type="EMBL" id="CP017242">
    <property type="protein sequence ID" value="APO76933.1"/>
    <property type="molecule type" value="Genomic_DNA"/>
</dbReference>
<sequence length="718" mass="77000">MSTTAFPDRARVDALAKVRGEARFAGDLVLPRTLYAMTVPATIAKGSLSSLPVEAALRVPGVVRVLTPEDFPAPPPFSEDGPPPPPPTLETTIAYRGQPVALVIAETLEAAIEGAEVIRPTYVAEAFACVMESAGAQRQPADEVAFGDAPAALSGAAATVESTYNSPTQHHNPLELIATVALWEDGALLIHESTQASSLVKGAVAGALRLDPTLVHVRGATMGGSFGQKAVQRQTALVARAAILTGRPVKLVQPRGQIFHTATYRARTRHQIRIGADADGTIVGVQHHVEQEQSPNGYFAVSEYHRDVIRMYGIRNYLGTGADIRLDRQDSGYMRGTHPQPAFFAFESAIDELAHKTNRDPVEFRLANDTRVDPQNGHPLSSRFLNECLREGARRFGWSSRSPVPGSMTAADGSLVGWGMACGIYQSATTPAIATLRIDARGHTRFAISGHEMGQGMRTAIASVLLQGLDIDPERLEIALGDTRAAPQHMTAGSWGTNSVVPAAMQAAQRMQAAVADLLDGRQVSGNLHRKLASIRRPFLQVEVATVGPGQDQAALEALRQGGFAVAESVYPEFSTFSYSAHFLEVRIEPRTRRIRVPRVVSIADCGRVISPRTAHSQVYGGVIWGLSHALREATEIDPRYGGYLNEDLADYVVPVNADIGEIEIGLIDQPDPLSNPAGVKGLGQVSMVGISAAVANAVFHATGRRIRELPIRIEHLL</sequence>
<proteinExistence type="predicted"/>
<accession>A0A1L5PA27</accession>
<dbReference type="GO" id="GO:0004854">
    <property type="term" value="F:xanthine dehydrogenase activity"/>
    <property type="evidence" value="ECO:0007669"/>
    <property type="project" value="UniProtKB-EC"/>
</dbReference>
<dbReference type="PANTHER" id="PTHR47495">
    <property type="entry name" value="ALDEHYDE DEHYDROGENASE"/>
    <property type="match status" value="1"/>
</dbReference>
<dbReference type="InterPro" id="IPR000674">
    <property type="entry name" value="Ald_Oxase/Xan_DH_a/b"/>
</dbReference>
<gene>
    <name evidence="2" type="ORF">AM571_PA00041</name>
</gene>
<organism evidence="2 3">
    <name type="scientific">Rhizobium etli 8C-3</name>
    <dbReference type="NCBI Taxonomy" id="538025"/>
    <lineage>
        <taxon>Bacteria</taxon>
        <taxon>Pseudomonadati</taxon>
        <taxon>Pseudomonadota</taxon>
        <taxon>Alphaproteobacteria</taxon>
        <taxon>Hyphomicrobiales</taxon>
        <taxon>Rhizobiaceae</taxon>
        <taxon>Rhizobium/Agrobacterium group</taxon>
        <taxon>Rhizobium</taxon>
    </lineage>
</organism>
<protein>
    <submittedName>
        <fullName evidence="2">Xanthine dehydrogenase molybdenum-binding subunit protein</fullName>
        <ecNumber evidence="2">1.17.1.4</ecNumber>
    </submittedName>
</protein>
<dbReference type="AlphaFoldDB" id="A0A1L5PA27"/>
<dbReference type="SUPFAM" id="SSF54665">
    <property type="entry name" value="CO dehydrogenase molybdoprotein N-domain-like"/>
    <property type="match status" value="1"/>
</dbReference>
<dbReference type="SUPFAM" id="SSF56003">
    <property type="entry name" value="Molybdenum cofactor-binding domain"/>
    <property type="match status" value="1"/>
</dbReference>
<dbReference type="InterPro" id="IPR037165">
    <property type="entry name" value="AldOxase/xan_DH_Mopterin-bd_sf"/>
</dbReference>
<keyword evidence="2" id="KW-0560">Oxidoreductase</keyword>
<name>A0A1L5PA27_RHIET</name>
<geneLocation type="plasmid" evidence="3">
    <name>prsp8c3a</name>
</geneLocation>
<dbReference type="PANTHER" id="PTHR47495:SF1">
    <property type="entry name" value="BLL3820 PROTEIN"/>
    <property type="match status" value="1"/>
</dbReference>
<dbReference type="EC" id="1.17.1.4" evidence="2"/>
<feature type="domain" description="Aldehyde oxidase/xanthine dehydrogenase a/b hammerhead" evidence="1">
    <location>
        <begin position="19"/>
        <end position="126"/>
    </location>
</feature>
<dbReference type="RefSeq" id="WP_074063429.1">
    <property type="nucleotide sequence ID" value="NZ_CP017242.1"/>
</dbReference>
<evidence type="ECO:0000313" key="2">
    <source>
        <dbReference type="EMBL" id="APO76933.1"/>
    </source>
</evidence>
<dbReference type="Pfam" id="PF01315">
    <property type="entry name" value="Ald_Xan_dh_C"/>
    <property type="match status" value="1"/>
</dbReference>
<evidence type="ECO:0000313" key="3">
    <source>
        <dbReference type="Proteomes" id="UP000185109"/>
    </source>
</evidence>
<keyword evidence="2" id="KW-0614">Plasmid</keyword>
<dbReference type="Gene3D" id="3.90.1170.50">
    <property type="entry name" value="Aldehyde oxidase/xanthine dehydrogenase, a/b hammerhead"/>
    <property type="match status" value="1"/>
</dbReference>
<dbReference type="Pfam" id="PF20256">
    <property type="entry name" value="MoCoBD_2"/>
    <property type="match status" value="1"/>
</dbReference>
<dbReference type="SMART" id="SM01008">
    <property type="entry name" value="Ald_Xan_dh_C"/>
    <property type="match status" value="1"/>
</dbReference>
<dbReference type="Pfam" id="PF02738">
    <property type="entry name" value="MoCoBD_1"/>
    <property type="match status" value="1"/>
</dbReference>
<dbReference type="InterPro" id="IPR046867">
    <property type="entry name" value="AldOxase/xan_DH_MoCoBD2"/>
</dbReference>
<evidence type="ECO:0000259" key="1">
    <source>
        <dbReference type="SMART" id="SM01008"/>
    </source>
</evidence>
<dbReference type="Proteomes" id="UP000185109">
    <property type="component" value="Plasmid pRsp8C3a"/>
</dbReference>
<dbReference type="InterPro" id="IPR052516">
    <property type="entry name" value="N-heterocyclic_Hydroxylase"/>
</dbReference>
<dbReference type="InterPro" id="IPR008274">
    <property type="entry name" value="AldOxase/xan_DH_MoCoBD1"/>
</dbReference>
<reference evidence="2 3" key="1">
    <citation type="submission" date="2016-09" db="EMBL/GenBank/DDBJ databases">
        <title>The complete genome sequences of Rhizobium gallicum, symbiovars gallicum and phaseoli, symbionts associated to common bean (Phaseolus vulgaris).</title>
        <authorList>
            <person name="Bustos P."/>
            <person name="Santamaria R.I."/>
            <person name="Perez-Carrascal O.M."/>
            <person name="Juarez S."/>
            <person name="Lozano L."/>
            <person name="Martinez-Flores I."/>
            <person name="Martinez-Romero E."/>
            <person name="Cevallos M."/>
            <person name="Romero D."/>
            <person name="Davila G."/>
            <person name="Gonzalez V."/>
        </authorList>
    </citation>
    <scope>NUCLEOTIDE SEQUENCE [LARGE SCALE GENOMIC DNA]</scope>
    <source>
        <strain evidence="2 3">8C-3</strain>
        <plasmid evidence="3">Plasmid prsp8c3a</plasmid>
    </source>
</reference>